<dbReference type="SUPFAM" id="SSF53756">
    <property type="entry name" value="UDP-Glycosyltransferase/glycogen phosphorylase"/>
    <property type="match status" value="1"/>
</dbReference>
<protein>
    <recommendedName>
        <fullName evidence="1">Glycosyl transferase family 1 domain-containing protein</fullName>
    </recommendedName>
</protein>
<dbReference type="OrthoDB" id="9802525at2"/>
<gene>
    <name evidence="2" type="ORF">NITMOv2_3507</name>
</gene>
<dbReference type="PATRIC" id="fig|42253.5.peg.3458"/>
<dbReference type="Pfam" id="PF00534">
    <property type="entry name" value="Glycos_transf_1"/>
    <property type="match status" value="1"/>
</dbReference>
<dbReference type="InterPro" id="IPR001296">
    <property type="entry name" value="Glyco_trans_1"/>
</dbReference>
<evidence type="ECO:0000259" key="1">
    <source>
        <dbReference type="Pfam" id="PF00534"/>
    </source>
</evidence>
<organism evidence="2 3">
    <name type="scientific">Nitrospira moscoviensis</name>
    <dbReference type="NCBI Taxonomy" id="42253"/>
    <lineage>
        <taxon>Bacteria</taxon>
        <taxon>Pseudomonadati</taxon>
        <taxon>Nitrospirota</taxon>
        <taxon>Nitrospiria</taxon>
        <taxon>Nitrospirales</taxon>
        <taxon>Nitrospiraceae</taxon>
        <taxon>Nitrospira</taxon>
    </lineage>
</organism>
<dbReference type="PANTHER" id="PTHR12526">
    <property type="entry name" value="GLYCOSYLTRANSFERASE"/>
    <property type="match status" value="1"/>
</dbReference>
<dbReference type="Proteomes" id="UP000069205">
    <property type="component" value="Chromosome"/>
</dbReference>
<dbReference type="Gene3D" id="3.40.50.2000">
    <property type="entry name" value="Glycogen Phosphorylase B"/>
    <property type="match status" value="2"/>
</dbReference>
<dbReference type="KEGG" id="nmv:NITMOv2_3507"/>
<proteinExistence type="predicted"/>
<keyword evidence="3" id="KW-1185">Reference proteome</keyword>
<dbReference type="GO" id="GO:0016757">
    <property type="term" value="F:glycosyltransferase activity"/>
    <property type="evidence" value="ECO:0007669"/>
    <property type="project" value="InterPro"/>
</dbReference>
<dbReference type="CDD" id="cd03801">
    <property type="entry name" value="GT4_PimA-like"/>
    <property type="match status" value="1"/>
</dbReference>
<dbReference type="STRING" id="42253.NITMOv2_3507"/>
<evidence type="ECO:0000313" key="3">
    <source>
        <dbReference type="Proteomes" id="UP000069205"/>
    </source>
</evidence>
<feature type="domain" description="Glycosyl transferase family 1" evidence="1">
    <location>
        <begin position="160"/>
        <end position="314"/>
    </location>
</feature>
<dbReference type="AlphaFoldDB" id="A0A0K2GGE1"/>
<dbReference type="EMBL" id="CP011801">
    <property type="protein sequence ID" value="ALA59899.1"/>
    <property type="molecule type" value="Genomic_DNA"/>
</dbReference>
<name>A0A0K2GGE1_NITMO</name>
<dbReference type="RefSeq" id="WP_053380838.1">
    <property type="nucleotide sequence ID" value="NZ_CP011801.1"/>
</dbReference>
<sequence>MKVLFVAGDVKRIGGIEKYNKDFVYALSQAGATISLVQRREGGFMAKASFLCRFLFTFVQHRPDIIFCGHLNFSPVCIILKSIWGTPYTLALYGIEVIKVNGLLKRQGVLGAQLIITISEYTKDLILRQFPEKKDQIFMLPSAVDGSIFHIKEKSQSLIEKFNIAGRPVILSLARLATSEHKGQDRVLRSFPRVLKRIPDAVYLIVGSGHDDRVNTLLHESSVLDGSVIVAGPISDSERVDYYNLADVFVLPSKFEGFGIVFIESLACGVPVVASDGYGCREGLLNGEIGLLVNPDDTKMIADTIVEVLEKRASERFCDREYLRRRTLEVYGMAAWNERVKMLLDLLCQSEPVKARMAA</sequence>
<accession>A0A0K2GGE1</accession>
<reference evidence="2 3" key="1">
    <citation type="journal article" date="2015" name="Proc. Natl. Acad. Sci. U.S.A.">
        <title>Expanded metabolic versatility of ubiquitous nitrite-oxidizing bacteria from the genus Nitrospira.</title>
        <authorList>
            <person name="Koch H."/>
            <person name="Lucker S."/>
            <person name="Albertsen M."/>
            <person name="Kitzinger K."/>
            <person name="Herbold C."/>
            <person name="Spieck E."/>
            <person name="Nielsen P.H."/>
            <person name="Wagner M."/>
            <person name="Daims H."/>
        </authorList>
    </citation>
    <scope>NUCLEOTIDE SEQUENCE [LARGE SCALE GENOMIC DNA]</scope>
    <source>
        <strain evidence="2 3">NSP M-1</strain>
    </source>
</reference>
<evidence type="ECO:0000313" key="2">
    <source>
        <dbReference type="EMBL" id="ALA59899.1"/>
    </source>
</evidence>
<dbReference type="PANTHER" id="PTHR12526:SF572">
    <property type="entry name" value="BLL5144 PROTEIN"/>
    <property type="match status" value="1"/>
</dbReference>